<evidence type="ECO:0000259" key="13">
    <source>
        <dbReference type="Pfam" id="PF02737"/>
    </source>
</evidence>
<evidence type="ECO:0000259" key="12">
    <source>
        <dbReference type="Pfam" id="PF00725"/>
    </source>
</evidence>
<protein>
    <recommendedName>
        <fullName evidence="10">L-gulonate 3-dehydrogenase</fullName>
        <ecNumber evidence="9">1.1.1.45</ecNumber>
    </recommendedName>
    <alternativeName>
        <fullName evidence="10">L-gulonate 3-dehydrogenase</fullName>
    </alternativeName>
</protein>
<organism evidence="14 15">
    <name type="scientific">Alteribacillus persepolensis</name>
    <dbReference type="NCBI Taxonomy" id="568899"/>
    <lineage>
        <taxon>Bacteria</taxon>
        <taxon>Bacillati</taxon>
        <taxon>Bacillota</taxon>
        <taxon>Bacilli</taxon>
        <taxon>Bacillales</taxon>
        <taxon>Bacillaceae</taxon>
        <taxon>Alteribacillus</taxon>
    </lineage>
</organism>
<dbReference type="EMBL" id="FNDK01000011">
    <property type="protein sequence ID" value="SDH78474.1"/>
    <property type="molecule type" value="Genomic_DNA"/>
</dbReference>
<keyword evidence="8" id="KW-0520">NAD</keyword>
<dbReference type="InterPro" id="IPR006108">
    <property type="entry name" value="3HC_DH_C"/>
</dbReference>
<evidence type="ECO:0000256" key="3">
    <source>
        <dbReference type="ARBA" id="ARBA00009463"/>
    </source>
</evidence>
<dbReference type="InterPro" id="IPR036291">
    <property type="entry name" value="NAD(P)-bd_dom_sf"/>
</dbReference>
<dbReference type="GO" id="GO:0005737">
    <property type="term" value="C:cytoplasm"/>
    <property type="evidence" value="ECO:0007669"/>
    <property type="project" value="UniProtKB-SubCell"/>
</dbReference>
<keyword evidence="7" id="KW-0560">Oxidoreductase</keyword>
<dbReference type="Gene3D" id="3.40.50.720">
    <property type="entry name" value="NAD(P)-binding Rossmann-like Domain"/>
    <property type="match status" value="1"/>
</dbReference>
<feature type="domain" description="3-hydroxyacyl-CoA dehydrogenase C-terminal" evidence="12">
    <location>
        <begin position="184"/>
        <end position="282"/>
    </location>
</feature>
<dbReference type="AlphaFoldDB" id="A0A1G8F8K1"/>
<dbReference type="Gene3D" id="1.10.1040.10">
    <property type="entry name" value="N-(1-d-carboxylethyl)-l-norvaline Dehydrogenase, domain 2"/>
    <property type="match status" value="1"/>
</dbReference>
<evidence type="ECO:0000256" key="7">
    <source>
        <dbReference type="ARBA" id="ARBA00023002"/>
    </source>
</evidence>
<dbReference type="SUPFAM" id="SSF48179">
    <property type="entry name" value="6-phosphogluconate dehydrogenase C-terminal domain-like"/>
    <property type="match status" value="1"/>
</dbReference>
<dbReference type="GO" id="GO:0070403">
    <property type="term" value="F:NAD+ binding"/>
    <property type="evidence" value="ECO:0007669"/>
    <property type="project" value="InterPro"/>
</dbReference>
<evidence type="ECO:0000256" key="9">
    <source>
        <dbReference type="ARBA" id="ARBA00038962"/>
    </source>
</evidence>
<dbReference type="InterPro" id="IPR022694">
    <property type="entry name" value="3-OHacyl-CoA_DH"/>
</dbReference>
<keyword evidence="5" id="KW-0963">Cytoplasm</keyword>
<reference evidence="14 15" key="1">
    <citation type="submission" date="2016-10" db="EMBL/GenBank/DDBJ databases">
        <authorList>
            <person name="de Groot N.N."/>
        </authorList>
    </citation>
    <scope>NUCLEOTIDE SEQUENCE [LARGE SCALE GENOMIC DNA]</scope>
    <source>
        <strain evidence="14 15">DSM 21632</strain>
    </source>
</reference>
<name>A0A1G8F8K1_9BACI</name>
<dbReference type="Pfam" id="PF00725">
    <property type="entry name" value="3HCDH"/>
    <property type="match status" value="1"/>
</dbReference>
<dbReference type="InterPro" id="IPR006176">
    <property type="entry name" value="3-OHacyl-CoA_DH_NAD-bd"/>
</dbReference>
<dbReference type="EC" id="1.1.1.45" evidence="9"/>
<feature type="domain" description="3-hydroxyacyl-CoA dehydrogenase NAD binding" evidence="13">
    <location>
        <begin position="1"/>
        <end position="180"/>
    </location>
</feature>
<dbReference type="PANTHER" id="PTHR48075">
    <property type="entry name" value="3-HYDROXYACYL-COA DEHYDROGENASE FAMILY PROTEIN"/>
    <property type="match status" value="1"/>
</dbReference>
<dbReference type="GO" id="GO:0006631">
    <property type="term" value="P:fatty acid metabolic process"/>
    <property type="evidence" value="ECO:0007669"/>
    <property type="project" value="InterPro"/>
</dbReference>
<evidence type="ECO:0000256" key="11">
    <source>
        <dbReference type="PIRSR" id="PIRSR000105-1"/>
    </source>
</evidence>
<evidence type="ECO:0000256" key="10">
    <source>
        <dbReference type="ARBA" id="ARBA00042709"/>
    </source>
</evidence>
<feature type="site" description="Important for catalytic activity" evidence="11">
    <location>
        <position position="138"/>
    </location>
</feature>
<comment type="pathway">
    <text evidence="2">Lipid metabolism; butanoate metabolism.</text>
</comment>
<evidence type="ECO:0000256" key="6">
    <source>
        <dbReference type="ARBA" id="ARBA00022553"/>
    </source>
</evidence>
<evidence type="ECO:0000256" key="2">
    <source>
        <dbReference type="ARBA" id="ARBA00005086"/>
    </source>
</evidence>
<comment type="similarity">
    <text evidence="3">Belongs to the 3-hydroxyacyl-CoA dehydrogenase family.</text>
</comment>
<keyword evidence="6" id="KW-0597">Phosphoprotein</keyword>
<evidence type="ECO:0000256" key="5">
    <source>
        <dbReference type="ARBA" id="ARBA00022490"/>
    </source>
</evidence>
<dbReference type="PIRSF" id="PIRSF000105">
    <property type="entry name" value="HCDH"/>
    <property type="match status" value="1"/>
</dbReference>
<dbReference type="GO" id="GO:0050104">
    <property type="term" value="F:L-gulonate 3-dehydrogenase activity"/>
    <property type="evidence" value="ECO:0007669"/>
    <property type="project" value="UniProtKB-EC"/>
</dbReference>
<comment type="subunit">
    <text evidence="4">Homodimer.</text>
</comment>
<evidence type="ECO:0000256" key="4">
    <source>
        <dbReference type="ARBA" id="ARBA00011738"/>
    </source>
</evidence>
<dbReference type="PANTHER" id="PTHR48075:SF1">
    <property type="entry name" value="LAMBDA-CRYSTALLIN HOMOLOG"/>
    <property type="match status" value="1"/>
</dbReference>
<comment type="subcellular location">
    <subcellularLocation>
        <location evidence="1">Cytoplasm</location>
    </subcellularLocation>
</comment>
<sequence length="316" mass="35651">MGRGIAVTFVYQGYDVTILDIKERNKEQFNQLKTETIREIKRQLEILADGGVVPQHSIPAVMNRVKVSPISDPGENRWKQADILFEAVPELIEVKEKVLKQLTSQLSEKSLIASTTSSFSVNELSNFVVNKERFMNTHWLNPAYLIPLIEVSPGDETSEESITDMFQLLEKVGKMPVQCQPSPGFIVPRIQALAMNEASRLVEEGVASVEDIDKASRIGFGLRFAILGLLEFIDWGGADTLYHASNYLHDSLNDDRFIPPEIINHKMADGEIGMKTGKGFYSFEGKDIDEYQMETLRKFMDILKHLGFIGQPVKQK</sequence>
<proteinExistence type="inferred from homology"/>
<dbReference type="SUPFAM" id="SSF51735">
    <property type="entry name" value="NAD(P)-binding Rossmann-fold domains"/>
    <property type="match status" value="1"/>
</dbReference>
<gene>
    <name evidence="14" type="ORF">SAMN05192534_11189</name>
</gene>
<evidence type="ECO:0000313" key="15">
    <source>
        <dbReference type="Proteomes" id="UP000199163"/>
    </source>
</evidence>
<dbReference type="Pfam" id="PF02737">
    <property type="entry name" value="3HCDH_N"/>
    <property type="match status" value="1"/>
</dbReference>
<evidence type="ECO:0000256" key="8">
    <source>
        <dbReference type="ARBA" id="ARBA00023027"/>
    </source>
</evidence>
<evidence type="ECO:0000313" key="14">
    <source>
        <dbReference type="EMBL" id="SDH78474.1"/>
    </source>
</evidence>
<dbReference type="InterPro" id="IPR013328">
    <property type="entry name" value="6PGD_dom2"/>
</dbReference>
<dbReference type="InterPro" id="IPR008927">
    <property type="entry name" value="6-PGluconate_DH-like_C_sf"/>
</dbReference>
<accession>A0A1G8F8K1</accession>
<dbReference type="Proteomes" id="UP000199163">
    <property type="component" value="Unassembled WGS sequence"/>
</dbReference>
<evidence type="ECO:0000256" key="1">
    <source>
        <dbReference type="ARBA" id="ARBA00004496"/>
    </source>
</evidence>
<keyword evidence="15" id="KW-1185">Reference proteome</keyword>
<dbReference type="STRING" id="568899.SAMN05192534_11189"/>